<comment type="caution">
    <text evidence="2">The sequence shown here is derived from an EMBL/GenBank/DDBJ whole genome shotgun (WGS) entry which is preliminary data.</text>
</comment>
<proteinExistence type="predicted"/>
<feature type="domain" description="Transposase DDE" evidence="1">
    <location>
        <begin position="53"/>
        <end position="86"/>
    </location>
</feature>
<evidence type="ECO:0000313" key="2">
    <source>
        <dbReference type="EMBL" id="PCS22388.1"/>
    </source>
</evidence>
<dbReference type="EMBL" id="NBYY01000022">
    <property type="protein sequence ID" value="PCS22388.1"/>
    <property type="molecule type" value="Genomic_DNA"/>
</dbReference>
<evidence type="ECO:0000259" key="1">
    <source>
        <dbReference type="Pfam" id="PF13612"/>
    </source>
</evidence>
<accession>A0A2A5T2N1</accession>
<dbReference type="Proteomes" id="UP000219020">
    <property type="component" value="Unassembled WGS sequence"/>
</dbReference>
<evidence type="ECO:0000313" key="3">
    <source>
        <dbReference type="Proteomes" id="UP000219020"/>
    </source>
</evidence>
<gene>
    <name evidence="2" type="ORF">BTN49_2117</name>
</gene>
<dbReference type="InterPro" id="IPR025668">
    <property type="entry name" value="Tnp_DDE_dom"/>
</dbReference>
<dbReference type="AlphaFoldDB" id="A0A2A5T2N1"/>
<sequence length="86" mass="10350">MMTIVITFHQLGYRDFTLYYIDFVCHYLTHRQDLPSLIRPSYRFVTTYSFSDIRFFRGTSKRGKGMMGWFYGFKLHLIIYDQGGII</sequence>
<organism evidence="2 3">
    <name type="scientific">Candidatus Enterovibrio escicola</name>
    <dbReference type="NCBI Taxonomy" id="1927127"/>
    <lineage>
        <taxon>Bacteria</taxon>
        <taxon>Pseudomonadati</taxon>
        <taxon>Pseudomonadota</taxon>
        <taxon>Gammaproteobacteria</taxon>
        <taxon>Vibrionales</taxon>
        <taxon>Vibrionaceae</taxon>
        <taxon>Enterovibrio</taxon>
    </lineage>
</organism>
<dbReference type="Pfam" id="PF13612">
    <property type="entry name" value="DDE_Tnp_1_3"/>
    <property type="match status" value="1"/>
</dbReference>
<protein>
    <submittedName>
        <fullName evidence="2">Mobile element protein</fullName>
    </submittedName>
</protein>
<reference evidence="3" key="1">
    <citation type="submission" date="2017-04" db="EMBL/GenBank/DDBJ databases">
        <title>Genome evolution of the luminous symbionts of deep sea anglerfish.</title>
        <authorList>
            <person name="Hendry T.A."/>
        </authorList>
    </citation>
    <scope>NUCLEOTIDE SEQUENCE [LARGE SCALE GENOMIC DNA]</scope>
</reference>
<name>A0A2A5T2N1_9GAMM</name>
<keyword evidence="3" id="KW-1185">Reference proteome</keyword>